<reference evidence="4" key="1">
    <citation type="submission" date="2018-05" db="EMBL/GenBank/DDBJ databases">
        <title>Azospirillum thermophila sp. nov., a novel isolated from hot spring.</title>
        <authorList>
            <person name="Zhao Z."/>
        </authorList>
    </citation>
    <scope>NUCLEOTIDE SEQUENCE [LARGE SCALE GENOMIC DNA]</scope>
    <source>
        <strain evidence="4">CFH 70021</strain>
    </source>
</reference>
<gene>
    <name evidence="3" type="ORF">DEW08_01470</name>
</gene>
<dbReference type="InterPro" id="IPR005039">
    <property type="entry name" value="Ant_C"/>
</dbReference>
<evidence type="ECO:0000313" key="4">
    <source>
        <dbReference type="Proteomes" id="UP000245629"/>
    </source>
</evidence>
<evidence type="ECO:0000259" key="2">
    <source>
        <dbReference type="Pfam" id="PF03374"/>
    </source>
</evidence>
<protein>
    <recommendedName>
        <fullName evidence="2">Antirepressor protein C-terminal domain-containing protein</fullName>
    </recommendedName>
</protein>
<proteinExistence type="predicted"/>
<keyword evidence="4" id="KW-1185">Reference proteome</keyword>
<accession>A0A2S2CKQ2</accession>
<sequence>MCRPEIEKPVIGEGANHAPITGLDTHERSKCMATNMTPTGGNGNGRLEPTSINGEPRIRDLDLAARLGFSDPHKIRNLIERHADALAALGISATVAETSPRGGRPGKAHYLNRKQAIFITAKSETPEATEITIEIIEKFDAYERGAVAPVDPMAVLNDPAAMRGLLLNYTEKVLALEEKVKEQAPVVEAYDRIANAEGSLSITEAAKALQCQRIKDLTAWLHAQKWIYRRAGNKDWLAHQDKLRAGLLEHKVAVVPDHVNGGDRVVERVRVTPAGLAHLAKKLGAPSSNGHTQH</sequence>
<dbReference type="GO" id="GO:0003677">
    <property type="term" value="F:DNA binding"/>
    <property type="evidence" value="ECO:0007669"/>
    <property type="project" value="InterPro"/>
</dbReference>
<name>A0A2S2CKQ2_9PROT</name>
<dbReference type="EMBL" id="CP029352">
    <property type="protein sequence ID" value="AWK85026.1"/>
    <property type="molecule type" value="Genomic_DNA"/>
</dbReference>
<dbReference type="Proteomes" id="UP000245629">
    <property type="component" value="Chromosome 1"/>
</dbReference>
<evidence type="ECO:0000313" key="3">
    <source>
        <dbReference type="EMBL" id="AWK85026.1"/>
    </source>
</evidence>
<evidence type="ECO:0000256" key="1">
    <source>
        <dbReference type="SAM" id="MobiDB-lite"/>
    </source>
</evidence>
<dbReference type="AlphaFoldDB" id="A0A2S2CKQ2"/>
<dbReference type="OrthoDB" id="8162243at2"/>
<organism evidence="3 4">
    <name type="scientific">Azospirillum thermophilum</name>
    <dbReference type="NCBI Taxonomy" id="2202148"/>
    <lineage>
        <taxon>Bacteria</taxon>
        <taxon>Pseudomonadati</taxon>
        <taxon>Pseudomonadota</taxon>
        <taxon>Alphaproteobacteria</taxon>
        <taxon>Rhodospirillales</taxon>
        <taxon>Azospirillaceae</taxon>
        <taxon>Azospirillum</taxon>
    </lineage>
</organism>
<dbReference type="KEGG" id="azz:DEW08_01470"/>
<feature type="compositionally biased region" description="Basic and acidic residues" evidence="1">
    <location>
        <begin position="1"/>
        <end position="10"/>
    </location>
</feature>
<feature type="domain" description="Antirepressor protein C-terminal" evidence="2">
    <location>
        <begin position="177"/>
        <end position="284"/>
    </location>
</feature>
<dbReference type="Pfam" id="PF03374">
    <property type="entry name" value="ANT"/>
    <property type="match status" value="1"/>
</dbReference>
<feature type="region of interest" description="Disordered" evidence="1">
    <location>
        <begin position="1"/>
        <end position="22"/>
    </location>
</feature>